<dbReference type="EMBL" id="CM023490">
    <property type="protein sequence ID" value="KAH6942593.1"/>
    <property type="molecule type" value="Genomic_DNA"/>
</dbReference>
<reference evidence="1" key="1">
    <citation type="submission" date="2020-05" db="EMBL/GenBank/DDBJ databases">
        <title>Large-scale comparative analyses of tick genomes elucidate their genetic diversity and vector capacities.</title>
        <authorList>
            <person name="Jia N."/>
            <person name="Wang J."/>
            <person name="Shi W."/>
            <person name="Du L."/>
            <person name="Sun Y."/>
            <person name="Zhan W."/>
            <person name="Jiang J."/>
            <person name="Wang Q."/>
            <person name="Zhang B."/>
            <person name="Ji P."/>
            <person name="Sakyi L.B."/>
            <person name="Cui X."/>
            <person name="Yuan T."/>
            <person name="Jiang B."/>
            <person name="Yang W."/>
            <person name="Lam T.T.-Y."/>
            <person name="Chang Q."/>
            <person name="Ding S."/>
            <person name="Wang X."/>
            <person name="Zhu J."/>
            <person name="Ruan X."/>
            <person name="Zhao L."/>
            <person name="Wei J."/>
            <person name="Que T."/>
            <person name="Du C."/>
            <person name="Cheng J."/>
            <person name="Dai P."/>
            <person name="Han X."/>
            <person name="Huang E."/>
            <person name="Gao Y."/>
            <person name="Liu J."/>
            <person name="Shao H."/>
            <person name="Ye R."/>
            <person name="Li L."/>
            <person name="Wei W."/>
            <person name="Wang X."/>
            <person name="Wang C."/>
            <person name="Yang T."/>
            <person name="Huo Q."/>
            <person name="Li W."/>
            <person name="Guo W."/>
            <person name="Chen H."/>
            <person name="Zhou L."/>
            <person name="Ni X."/>
            <person name="Tian J."/>
            <person name="Zhou Y."/>
            <person name="Sheng Y."/>
            <person name="Liu T."/>
            <person name="Pan Y."/>
            <person name="Xia L."/>
            <person name="Li J."/>
            <person name="Zhao F."/>
            <person name="Cao W."/>
        </authorList>
    </citation>
    <scope>NUCLEOTIDE SEQUENCE</scope>
    <source>
        <strain evidence="1">Hyas-2018</strain>
    </source>
</reference>
<comment type="caution">
    <text evidence="1">The sequence shown here is derived from an EMBL/GenBank/DDBJ whole genome shotgun (WGS) entry which is preliminary data.</text>
</comment>
<evidence type="ECO:0000313" key="1">
    <source>
        <dbReference type="EMBL" id="KAH6942593.1"/>
    </source>
</evidence>
<dbReference type="Proteomes" id="UP000821845">
    <property type="component" value="Chromosome 10"/>
</dbReference>
<keyword evidence="2" id="KW-1185">Reference proteome</keyword>
<gene>
    <name evidence="1" type="ORF">HPB50_008250</name>
</gene>
<evidence type="ECO:0000313" key="2">
    <source>
        <dbReference type="Proteomes" id="UP000821845"/>
    </source>
</evidence>
<accession>A0ACB7T6L7</accession>
<organism evidence="1 2">
    <name type="scientific">Hyalomma asiaticum</name>
    <name type="common">Tick</name>
    <dbReference type="NCBI Taxonomy" id="266040"/>
    <lineage>
        <taxon>Eukaryota</taxon>
        <taxon>Metazoa</taxon>
        <taxon>Ecdysozoa</taxon>
        <taxon>Arthropoda</taxon>
        <taxon>Chelicerata</taxon>
        <taxon>Arachnida</taxon>
        <taxon>Acari</taxon>
        <taxon>Parasitiformes</taxon>
        <taxon>Ixodida</taxon>
        <taxon>Ixodoidea</taxon>
        <taxon>Ixodidae</taxon>
        <taxon>Hyalomminae</taxon>
        <taxon>Hyalomma</taxon>
    </lineage>
</organism>
<name>A0ACB7T6L7_HYAAI</name>
<protein>
    <submittedName>
        <fullName evidence="1">Uncharacterized protein</fullName>
    </submittedName>
</protein>
<proteinExistence type="predicted"/>
<sequence>MTQHTDTPVRENCFTFNAPEGDVSIDDLIDAVEAAAGEDSVLVLQHMGGSKFLVCTRNAAQATKLMVAEGFKLKHEKVAVEAVGPPVTFVNVYRLPAYLPDEVLVAALQPYGKVRCVNFATLAGRHNKLNGVRIVKIEMSRPVPNFMTIQGHRVMFEYRGMRRVCARCGDDGHMASNCVSPYCKRCGVFGHETEGCSEECKRCGGTHGTRDCFRKKTYASAARGSATTNNEPPLNETQMARTPGSETRTSGLQVLKPRTLPARKETPNYWDLNDTTESR</sequence>